<dbReference type="Proteomes" id="UP000027120">
    <property type="component" value="Unassembled WGS sequence"/>
</dbReference>
<reference evidence="1 2" key="1">
    <citation type="submission" date="2014-04" db="EMBL/GenBank/DDBJ databases">
        <authorList>
            <consortium name="International Citrus Genome Consortium"/>
            <person name="Gmitter F."/>
            <person name="Chen C."/>
            <person name="Farmerie W."/>
            <person name="Harkins T."/>
            <person name="Desany B."/>
            <person name="Mohiuddin M."/>
            <person name="Kodira C."/>
            <person name="Borodovsky M."/>
            <person name="Lomsadze A."/>
            <person name="Burns P."/>
            <person name="Jenkins J."/>
            <person name="Prochnik S."/>
            <person name="Shu S."/>
            <person name="Chapman J."/>
            <person name="Pitluck S."/>
            <person name="Schmutz J."/>
            <person name="Rokhsar D."/>
        </authorList>
    </citation>
    <scope>NUCLEOTIDE SEQUENCE</scope>
</reference>
<keyword evidence="2" id="KW-1185">Reference proteome</keyword>
<organism evidence="1 2">
    <name type="scientific">Citrus sinensis</name>
    <name type="common">Sweet orange</name>
    <name type="synonym">Citrus aurantium var. sinensis</name>
    <dbReference type="NCBI Taxonomy" id="2711"/>
    <lineage>
        <taxon>Eukaryota</taxon>
        <taxon>Viridiplantae</taxon>
        <taxon>Streptophyta</taxon>
        <taxon>Embryophyta</taxon>
        <taxon>Tracheophyta</taxon>
        <taxon>Spermatophyta</taxon>
        <taxon>Magnoliopsida</taxon>
        <taxon>eudicotyledons</taxon>
        <taxon>Gunneridae</taxon>
        <taxon>Pentapetalae</taxon>
        <taxon>rosids</taxon>
        <taxon>malvids</taxon>
        <taxon>Sapindales</taxon>
        <taxon>Rutaceae</taxon>
        <taxon>Aurantioideae</taxon>
        <taxon>Citrus</taxon>
    </lineage>
</organism>
<feature type="non-terminal residue" evidence="1">
    <location>
        <position position="138"/>
    </location>
</feature>
<accession>A0A067D5A2</accession>
<sequence length="138" mass="16044">MGGGDVNNLPRGLFFEKLERYRILIGYFWNRKYNIYSRDFRIELNTKVCLKDVLIVQLRGIEHLGLEGLQEQDVQNFVNELVKLQGSSQLKHLYISGSRLALNPEESERPEKLSYDIPSNEIILEDDISIAKSLFIEK</sequence>
<proteinExistence type="predicted"/>
<evidence type="ECO:0000313" key="2">
    <source>
        <dbReference type="Proteomes" id="UP000027120"/>
    </source>
</evidence>
<name>A0A067D5A2_CITSI</name>
<gene>
    <name evidence="1" type="ORF">CISIN_1g0355072mg</name>
</gene>
<dbReference type="AlphaFoldDB" id="A0A067D5A2"/>
<protein>
    <submittedName>
        <fullName evidence="1">Uncharacterized protein</fullName>
    </submittedName>
</protein>
<evidence type="ECO:0000313" key="1">
    <source>
        <dbReference type="EMBL" id="KDO38013.1"/>
    </source>
</evidence>
<dbReference type="EMBL" id="KK789010">
    <property type="protein sequence ID" value="KDO38013.1"/>
    <property type="molecule type" value="Genomic_DNA"/>
</dbReference>